<keyword evidence="2" id="KW-1185">Reference proteome</keyword>
<comment type="caution">
    <text evidence="1">The sequence shown here is derived from an EMBL/GenBank/DDBJ whole genome shotgun (WGS) entry which is preliminary data.</text>
</comment>
<evidence type="ECO:0000313" key="1">
    <source>
        <dbReference type="EMBL" id="KAL3506962.1"/>
    </source>
</evidence>
<dbReference type="AlphaFoldDB" id="A0ABD2YKX2"/>
<organism evidence="1 2">
    <name type="scientific">Cinchona calisaya</name>
    <dbReference type="NCBI Taxonomy" id="153742"/>
    <lineage>
        <taxon>Eukaryota</taxon>
        <taxon>Viridiplantae</taxon>
        <taxon>Streptophyta</taxon>
        <taxon>Embryophyta</taxon>
        <taxon>Tracheophyta</taxon>
        <taxon>Spermatophyta</taxon>
        <taxon>Magnoliopsida</taxon>
        <taxon>eudicotyledons</taxon>
        <taxon>Gunneridae</taxon>
        <taxon>Pentapetalae</taxon>
        <taxon>asterids</taxon>
        <taxon>lamiids</taxon>
        <taxon>Gentianales</taxon>
        <taxon>Rubiaceae</taxon>
        <taxon>Cinchonoideae</taxon>
        <taxon>Cinchoneae</taxon>
        <taxon>Cinchona</taxon>
    </lineage>
</organism>
<evidence type="ECO:0000313" key="2">
    <source>
        <dbReference type="Proteomes" id="UP001630127"/>
    </source>
</evidence>
<sequence>MKNNNNNRKRANSRDIEMILEPTTHELVQQNAETSQDAQEKQVDATQKLRELEDIWNMRTLLVVPSTELNIVLVLQFLSHIGRDPVSIR</sequence>
<dbReference type="EMBL" id="JBJUIK010000013">
    <property type="protein sequence ID" value="KAL3506962.1"/>
    <property type="molecule type" value="Genomic_DNA"/>
</dbReference>
<accession>A0ABD2YKX2</accession>
<proteinExistence type="predicted"/>
<gene>
    <name evidence="1" type="ORF">ACH5RR_032344</name>
</gene>
<protein>
    <submittedName>
        <fullName evidence="1">Uncharacterized protein</fullName>
    </submittedName>
</protein>
<reference evidence="1 2" key="1">
    <citation type="submission" date="2024-11" db="EMBL/GenBank/DDBJ databases">
        <title>A near-complete genome assembly of Cinchona calisaya.</title>
        <authorList>
            <person name="Lian D.C."/>
            <person name="Zhao X.W."/>
            <person name="Wei L."/>
        </authorList>
    </citation>
    <scope>NUCLEOTIDE SEQUENCE [LARGE SCALE GENOMIC DNA]</scope>
    <source>
        <tissue evidence="1">Nenye</tissue>
    </source>
</reference>
<dbReference type="Proteomes" id="UP001630127">
    <property type="component" value="Unassembled WGS sequence"/>
</dbReference>
<name>A0ABD2YKX2_9GENT</name>